<dbReference type="EMBL" id="CDMC01000022">
    <property type="protein sequence ID" value="CEL11053.1"/>
    <property type="molecule type" value="Genomic_DNA"/>
</dbReference>
<dbReference type="AlphaFoldDB" id="A0A0U5GIH4"/>
<proteinExistence type="predicted"/>
<organism evidence="1 2">
    <name type="scientific">Aspergillus calidoustus</name>
    <dbReference type="NCBI Taxonomy" id="454130"/>
    <lineage>
        <taxon>Eukaryota</taxon>
        <taxon>Fungi</taxon>
        <taxon>Dikarya</taxon>
        <taxon>Ascomycota</taxon>
        <taxon>Pezizomycotina</taxon>
        <taxon>Eurotiomycetes</taxon>
        <taxon>Eurotiomycetidae</taxon>
        <taxon>Eurotiales</taxon>
        <taxon>Aspergillaceae</taxon>
        <taxon>Aspergillus</taxon>
        <taxon>Aspergillus subgen. Nidulantes</taxon>
    </lineage>
</organism>
<evidence type="ECO:0000313" key="1">
    <source>
        <dbReference type="EMBL" id="CEL11053.1"/>
    </source>
</evidence>
<protein>
    <submittedName>
        <fullName evidence="1">Uncharacterized protein</fullName>
    </submittedName>
</protein>
<accession>A0A0U5GIH4</accession>
<gene>
    <name evidence="1" type="ORF">ASPCAL14160</name>
</gene>
<sequence>MSVEGALDALNLSTHIRQILEKRSTTTSQRDSLQDMDIIHLPKSPYSCRAGLVSSFGRVYISRLSTRFHVSKPVTSCRSTRMHDFEKNVSSASLRSENSSAQRVPRFCKDIECSFEGVSSFLGRVCDEKVSARYSSGANKGMITFHSHQMLSLGSLWLAEVNSEARSTLNLTSLFVHRSGLLFIGRGQRSTESNGPFVRESWCE</sequence>
<reference evidence="2" key="1">
    <citation type="journal article" date="2016" name="Genome Announc.">
        <title>Draft genome sequences of fungus Aspergillus calidoustus.</title>
        <authorList>
            <person name="Horn F."/>
            <person name="Linde J."/>
            <person name="Mattern D.J."/>
            <person name="Walther G."/>
            <person name="Guthke R."/>
            <person name="Scherlach K."/>
            <person name="Martin K."/>
            <person name="Brakhage A.A."/>
            <person name="Petzke L."/>
            <person name="Valiante V."/>
        </authorList>
    </citation>
    <scope>NUCLEOTIDE SEQUENCE [LARGE SCALE GENOMIC DNA]</scope>
    <source>
        <strain evidence="2">SF006504</strain>
    </source>
</reference>
<keyword evidence="2" id="KW-1185">Reference proteome</keyword>
<dbReference type="Proteomes" id="UP000054771">
    <property type="component" value="Unassembled WGS sequence"/>
</dbReference>
<name>A0A0U5GIH4_ASPCI</name>
<evidence type="ECO:0000313" key="2">
    <source>
        <dbReference type="Proteomes" id="UP000054771"/>
    </source>
</evidence>